<dbReference type="Proteomes" id="UP000652013">
    <property type="component" value="Unassembled WGS sequence"/>
</dbReference>
<dbReference type="Gene3D" id="1.10.3630.10">
    <property type="entry name" value="yeast vps74-n-term truncation variant domain like"/>
    <property type="match status" value="1"/>
</dbReference>
<dbReference type="PANTHER" id="PTHR12704">
    <property type="entry name" value="TRANS-GOLGI PROTEIN GMX33"/>
    <property type="match status" value="1"/>
</dbReference>
<keyword evidence="3" id="KW-0446">Lipid-binding</keyword>
<keyword evidence="2" id="KW-0333">Golgi apparatus</keyword>
<accession>A0A8J4DGG6</accession>
<evidence type="ECO:0008006" key="7">
    <source>
        <dbReference type="Google" id="ProtNLM"/>
    </source>
</evidence>
<reference evidence="5" key="1">
    <citation type="submission" date="2021-01" db="EMBL/GenBank/DDBJ databases">
        <title>Whole genome shotgun sequence of Spirilliplanes yamanashiensis NBRC 15828.</title>
        <authorList>
            <person name="Komaki H."/>
            <person name="Tamura T."/>
        </authorList>
    </citation>
    <scope>NUCLEOTIDE SEQUENCE</scope>
    <source>
        <strain evidence="5">NBRC 15828</strain>
    </source>
</reference>
<dbReference type="InterPro" id="IPR008628">
    <property type="entry name" value="GPP34-like"/>
</dbReference>
<evidence type="ECO:0000256" key="4">
    <source>
        <dbReference type="ARBA" id="ARBA00023136"/>
    </source>
</evidence>
<keyword evidence="4" id="KW-0472">Membrane</keyword>
<dbReference type="GO" id="GO:0070273">
    <property type="term" value="F:phosphatidylinositol-4-phosphate binding"/>
    <property type="evidence" value="ECO:0007669"/>
    <property type="project" value="InterPro"/>
</dbReference>
<evidence type="ECO:0000313" key="5">
    <source>
        <dbReference type="EMBL" id="GIJ00854.1"/>
    </source>
</evidence>
<proteinExistence type="predicted"/>
<dbReference type="Pfam" id="PF05719">
    <property type="entry name" value="GPP34"/>
    <property type="match status" value="1"/>
</dbReference>
<evidence type="ECO:0000256" key="3">
    <source>
        <dbReference type="ARBA" id="ARBA00023121"/>
    </source>
</evidence>
<dbReference type="InterPro" id="IPR038261">
    <property type="entry name" value="GPP34-like_sf"/>
</dbReference>
<sequence length="240" mass="25417">MVTTPTIVCLMTSIALAEELLLLAYDDETGKATVSRIGLDLGMAAAVLVDLALAGRVAYGPGGMLIVTDPTPTGDPIADAVLAKVDGDDPHTPAQWVQRLRHKLRERVLEDLVARGVVRDVDETAMGHIHIHRYPAADRAFEHEIRERLATALTTDVAPDERTAALATLVCAARMEPALKLPPEDRERVHERLEAIAAGAGFSGGVNLEDSIVRPSVALVVAVLGRAIAAALGTPRPAVS</sequence>
<gene>
    <name evidence="5" type="ORF">Sya03_02060</name>
</gene>
<dbReference type="GO" id="GO:0005737">
    <property type="term" value="C:cytoplasm"/>
    <property type="evidence" value="ECO:0007669"/>
    <property type="project" value="UniProtKB-ARBA"/>
</dbReference>
<dbReference type="EMBL" id="BOOY01000001">
    <property type="protein sequence ID" value="GIJ00854.1"/>
    <property type="molecule type" value="Genomic_DNA"/>
</dbReference>
<name>A0A8J4DGG6_9ACTN</name>
<evidence type="ECO:0000313" key="6">
    <source>
        <dbReference type="Proteomes" id="UP000652013"/>
    </source>
</evidence>
<dbReference type="AlphaFoldDB" id="A0A8J4DGG6"/>
<comment type="caution">
    <text evidence="5">The sequence shown here is derived from an EMBL/GenBank/DDBJ whole genome shotgun (WGS) entry which is preliminary data.</text>
</comment>
<dbReference type="GO" id="GO:0012505">
    <property type="term" value="C:endomembrane system"/>
    <property type="evidence" value="ECO:0007669"/>
    <property type="project" value="UniProtKB-ARBA"/>
</dbReference>
<organism evidence="5 6">
    <name type="scientific">Spirilliplanes yamanashiensis</name>
    <dbReference type="NCBI Taxonomy" id="42233"/>
    <lineage>
        <taxon>Bacteria</taxon>
        <taxon>Bacillati</taxon>
        <taxon>Actinomycetota</taxon>
        <taxon>Actinomycetes</taxon>
        <taxon>Micromonosporales</taxon>
        <taxon>Micromonosporaceae</taxon>
        <taxon>Spirilliplanes</taxon>
    </lineage>
</organism>
<evidence type="ECO:0000256" key="2">
    <source>
        <dbReference type="ARBA" id="ARBA00023034"/>
    </source>
</evidence>
<protein>
    <recommendedName>
        <fullName evidence="7">GPP34 family phosphoprotein</fullName>
    </recommendedName>
</protein>
<dbReference type="PANTHER" id="PTHR12704:SF2">
    <property type="entry name" value="GOLGI PHOSPHOPROTEIN 3 HOMOLOG SAURON"/>
    <property type="match status" value="1"/>
</dbReference>
<keyword evidence="6" id="KW-1185">Reference proteome</keyword>
<evidence type="ECO:0000256" key="1">
    <source>
        <dbReference type="ARBA" id="ARBA00004255"/>
    </source>
</evidence>
<comment type="subcellular location">
    <subcellularLocation>
        <location evidence="1">Golgi apparatus membrane</location>
        <topology evidence="1">Peripheral membrane protein</topology>
        <orientation evidence="1">Cytoplasmic side</orientation>
    </subcellularLocation>
</comment>